<keyword evidence="2" id="KW-0472">Membrane</keyword>
<keyword evidence="2" id="KW-1133">Transmembrane helix</keyword>
<feature type="transmembrane region" description="Helical" evidence="2">
    <location>
        <begin position="1511"/>
        <end position="1530"/>
    </location>
</feature>
<gene>
    <name evidence="3" type="ORF">SEMRO_529_G161060.1</name>
</gene>
<protein>
    <submittedName>
        <fullName evidence="3">Uncharacterized protein</fullName>
    </submittedName>
</protein>
<keyword evidence="2" id="KW-0812">Transmembrane</keyword>
<comment type="caution">
    <text evidence="3">The sequence shown here is derived from an EMBL/GenBank/DDBJ whole genome shotgun (WGS) entry which is preliminary data.</text>
</comment>
<feature type="compositionally biased region" description="Acidic residues" evidence="1">
    <location>
        <begin position="11"/>
        <end position="26"/>
    </location>
</feature>
<evidence type="ECO:0000256" key="2">
    <source>
        <dbReference type="SAM" id="Phobius"/>
    </source>
</evidence>
<dbReference type="Gene3D" id="6.10.340.10">
    <property type="match status" value="1"/>
</dbReference>
<feature type="compositionally biased region" description="Basic and acidic residues" evidence="1">
    <location>
        <begin position="135"/>
        <end position="149"/>
    </location>
</feature>
<feature type="region of interest" description="Disordered" evidence="1">
    <location>
        <begin position="1"/>
        <end position="164"/>
    </location>
</feature>
<evidence type="ECO:0000313" key="3">
    <source>
        <dbReference type="EMBL" id="CAB9512321.1"/>
    </source>
</evidence>
<feature type="compositionally biased region" description="Basic and acidic residues" evidence="1">
    <location>
        <begin position="83"/>
        <end position="97"/>
    </location>
</feature>
<keyword evidence="4" id="KW-1185">Reference proteome</keyword>
<sequence>MSRQLLQPHSDDDEDTAQLETMEDESQPQAVMGSNYFTATDDDDEDDEIQAFEVAMQQQQHDDASDTDSSDDQRLPIVPAMAEEGHPDNTAKHREEESSGSGPFQDEPYSTTTNTTSMTNTTASERNLLDEEGDDQFRPLDDSFMRDNTNHTAPNPSTGGDFLGLRSQQQLHPQQQHPPQGGKQRRNSLALRKNIPAQFTFAGMAPSSMNSSDLYDVTNDIDAFVEQQQRAPNNNNNNNNNKTRTTANLLLLHTDDTSSAVEKRRAAAGSSISSAPPDKKRTSPSNPRKWGLLRSTCLNPRFSLQTQLMLSFGFVSVVMISTVMAICIIVTILSGQNVNQITTDTFENLATNMGGTTSRYIAEFLTYRLLPTDLVAIVWETTRDRMAGYPDAPGFDVDAQVPFLDTISQTNRYPIVAPPLPLDWQIDSNVHADNYQEHVQQERWSWYQMNNRYASSSSTTTRIQQTALSTATAGFFMQGMCNPNVTDALHPHYYPNCSPEHNDIATGGVVAPTDLTGILHRKGSDLSPILKSLYEYHQDMKTIGVAFANRGAGATVQYPLYSLHSSATYVSQGCDWMHQPNPYKPYQTIAGVSDMALASKCHPVGTNVSFREYNPMEQEWCRKQALEPEKFHIEGPHLDDASWHGIDQYRWVMTIGRAMYDRVTLEFIGCIRATIVLDFLDQLLADACVTDRSHITVVKWDDVGTVVASSARDMTQANTTVTVDQLEQSVGMTMENYQELKNLVDYTTEWNSTDVRNRYESFVTSNDGFWIAAYPMPPPPEEYDPEYRPQFLAVKSLSRDDVFNHVQASQGTVDDSVNDLVNLTLLIGVIGLATVLVIVALVSNRLTLPLRFMNEVASNIVNNYVDKKEDGIDYEKPEEYHSRCTPRTEISEVVAEFQKMVARFSGSANAKAMKIKFTEVWNRFEMYAQFADLYAAREEASFKKYRMCKCTTSHDDDQSADQATTTEPKRKHFGTVLCTQDDVPPTVIQKEAPEDLKALPEKSQRLLSPLFLWIVFLIGTPLLVITIALTAIVTYNINSEFPTLAQDAKADYLDMELFALQIYVGLRANFVSAVTSQSTRDLHLVTRYASWLLFDGIERTDSFTEMAAGSEECKWYDDYSECPFFQENPCSCDWNTGHDDCQWYDIDSRYLQKLLATTEALDLLPDGDRNATSYPKVAYSPNTTAWFHNTSELPGAEKGNAASGHDTTYDRWRVLSALPIMQALHNYDEIKGTVDGAHVAMEEDGTFIGYYACGSAMTYSPFWVSSESNGAADARPELCPLGKYGYDARCRGWYDSGRNMYLENGNTFYLTPPYNDANDESYITQSVTTSIVNPETKEHVGQSLVDFQAQTVFVALNHENTPLGGYGSPVLIAPESGAFEGDTVIGPGYVSDGPSPRIEDLILAHGGDPNCSSAGCLGREQFRAIVHNMKNGTTGATQFWRTGEDDSREEMFIAHAPVNVKQLDPKNSSDFARGVESRDHLIYSLAFVTQVDGLLQPFEAIAEEMLYQRNVAIGVLCIVIVLSALLVLYISSSVASSITKPMLYLVGLIRHINRLSVDDISASLTPEVDKDYGCREVRHVSSTMEVLHKVVRDANVAFFAGDVETAYAVLTDTLRLFQRLDNKKAIGVSNNNLGNCMLTMYRRMQTTKEEKVCGFTQKELVQKGVAYFHKAIKLGEAAYDDFYEREGWSPNCLEFMQHLSNRYFNRAMFLLTVKDNHKNPRELEELGFRDLQIVRDMDVEIVDEGTQVGWDVRTADQLFDVKMSRIKGHLLLLEMGYPDEWDIDELLDDAVKIVSGELNKGGSKLFVELCQVGRMQQVEAELIRYLQLKGDLENASKVAIRMLLEDEYTLPGAQTRAVEVLLEYVQSQEDTAQYDRLVRRELVDYQVWVNMVDEENDHRLSSGADGSEINERSEVFHLSTARLSTSSSADMTIRRRSTLKESMRGDFTMEVF</sequence>
<dbReference type="OrthoDB" id="44201at2759"/>
<feature type="transmembrane region" description="Helical" evidence="2">
    <location>
        <begin position="1010"/>
        <end position="1035"/>
    </location>
</feature>
<evidence type="ECO:0000256" key="1">
    <source>
        <dbReference type="SAM" id="MobiDB-lite"/>
    </source>
</evidence>
<feature type="transmembrane region" description="Helical" evidence="2">
    <location>
        <begin position="308"/>
        <end position="333"/>
    </location>
</feature>
<dbReference type="EMBL" id="CAICTM010000528">
    <property type="protein sequence ID" value="CAB9512321.1"/>
    <property type="molecule type" value="Genomic_DNA"/>
</dbReference>
<feature type="compositionally biased region" description="Low complexity" evidence="1">
    <location>
        <begin position="110"/>
        <end position="122"/>
    </location>
</feature>
<evidence type="ECO:0000313" key="4">
    <source>
        <dbReference type="Proteomes" id="UP001153069"/>
    </source>
</evidence>
<feature type="compositionally biased region" description="Acidic residues" evidence="1">
    <location>
        <begin position="40"/>
        <end position="50"/>
    </location>
</feature>
<name>A0A9N8HFL4_9STRA</name>
<dbReference type="Proteomes" id="UP001153069">
    <property type="component" value="Unassembled WGS sequence"/>
</dbReference>
<feature type="region of interest" description="Disordered" evidence="1">
    <location>
        <begin position="260"/>
        <end position="288"/>
    </location>
</feature>
<feature type="transmembrane region" description="Helical" evidence="2">
    <location>
        <begin position="820"/>
        <end position="843"/>
    </location>
</feature>
<accession>A0A9N8HFL4</accession>
<proteinExistence type="predicted"/>
<reference evidence="3" key="1">
    <citation type="submission" date="2020-06" db="EMBL/GenBank/DDBJ databases">
        <authorList>
            <consortium name="Plant Systems Biology data submission"/>
        </authorList>
    </citation>
    <scope>NUCLEOTIDE SEQUENCE</scope>
    <source>
        <strain evidence="3">D6</strain>
    </source>
</reference>
<organism evidence="3 4">
    <name type="scientific">Seminavis robusta</name>
    <dbReference type="NCBI Taxonomy" id="568900"/>
    <lineage>
        <taxon>Eukaryota</taxon>
        <taxon>Sar</taxon>
        <taxon>Stramenopiles</taxon>
        <taxon>Ochrophyta</taxon>
        <taxon>Bacillariophyta</taxon>
        <taxon>Bacillariophyceae</taxon>
        <taxon>Bacillariophycidae</taxon>
        <taxon>Naviculales</taxon>
        <taxon>Naviculaceae</taxon>
        <taxon>Seminavis</taxon>
    </lineage>
</organism>